<evidence type="ECO:0000313" key="4">
    <source>
        <dbReference type="Proteomes" id="UP000724672"/>
    </source>
</evidence>
<organism evidence="3 4">
    <name type="scientific">Anaeromonas frigoriresistens</name>
    <dbReference type="NCBI Taxonomy" id="2683708"/>
    <lineage>
        <taxon>Bacteria</taxon>
        <taxon>Bacillati</taxon>
        <taxon>Bacillota</taxon>
        <taxon>Tissierellia</taxon>
        <taxon>Tissierellales</taxon>
        <taxon>Thermohalobacteraceae</taxon>
        <taxon>Anaeromonas</taxon>
    </lineage>
</organism>
<dbReference type="InterPro" id="IPR010982">
    <property type="entry name" value="Lambda_DNA-bd_dom_sf"/>
</dbReference>
<dbReference type="Proteomes" id="UP000724672">
    <property type="component" value="Unassembled WGS sequence"/>
</dbReference>
<dbReference type="SUPFAM" id="SSF47413">
    <property type="entry name" value="lambda repressor-like DNA-binding domains"/>
    <property type="match status" value="1"/>
</dbReference>
<sequence>MEYIFCIYLFKIEVIYIIKNSVKQNRNEKQLTQEELAEKVGVTRQTIGLIEKEKYNPTIALGLKLCQVLNKSLDQLFWLEEDVNEK</sequence>
<keyword evidence="1" id="KW-0238">DNA-binding</keyword>
<keyword evidence="4" id="KW-1185">Reference proteome</keyword>
<dbReference type="PANTHER" id="PTHR46558:SF3">
    <property type="entry name" value="TRANSCRIPTIONAL REGULATOR"/>
    <property type="match status" value="1"/>
</dbReference>
<accession>A0A942Z867</accession>
<gene>
    <name evidence="3" type="ORF">GOQ27_13485</name>
</gene>
<protein>
    <submittedName>
        <fullName evidence="3">Helix-turn-helix transcriptional regulator</fullName>
    </submittedName>
</protein>
<dbReference type="SMART" id="SM00530">
    <property type="entry name" value="HTH_XRE"/>
    <property type="match status" value="1"/>
</dbReference>
<dbReference type="AlphaFoldDB" id="A0A942Z867"/>
<dbReference type="InterPro" id="IPR001387">
    <property type="entry name" value="Cro/C1-type_HTH"/>
</dbReference>
<dbReference type="GO" id="GO:0003677">
    <property type="term" value="F:DNA binding"/>
    <property type="evidence" value="ECO:0007669"/>
    <property type="project" value="UniProtKB-KW"/>
</dbReference>
<proteinExistence type="predicted"/>
<dbReference type="PANTHER" id="PTHR46558">
    <property type="entry name" value="TRACRIPTIONAL REGULATORY PROTEIN-RELATED-RELATED"/>
    <property type="match status" value="1"/>
</dbReference>
<comment type="caution">
    <text evidence="3">The sequence shown here is derived from an EMBL/GenBank/DDBJ whole genome shotgun (WGS) entry which is preliminary data.</text>
</comment>
<dbReference type="PROSITE" id="PS50943">
    <property type="entry name" value="HTH_CROC1"/>
    <property type="match status" value="1"/>
</dbReference>
<evidence type="ECO:0000256" key="1">
    <source>
        <dbReference type="ARBA" id="ARBA00023125"/>
    </source>
</evidence>
<dbReference type="Gene3D" id="1.10.260.40">
    <property type="entry name" value="lambda repressor-like DNA-binding domains"/>
    <property type="match status" value="1"/>
</dbReference>
<name>A0A942Z867_9FIRM</name>
<dbReference type="CDD" id="cd00093">
    <property type="entry name" value="HTH_XRE"/>
    <property type="match status" value="1"/>
</dbReference>
<evidence type="ECO:0000313" key="3">
    <source>
        <dbReference type="EMBL" id="MBS4539482.1"/>
    </source>
</evidence>
<dbReference type="EMBL" id="WSFT01000050">
    <property type="protein sequence ID" value="MBS4539482.1"/>
    <property type="molecule type" value="Genomic_DNA"/>
</dbReference>
<evidence type="ECO:0000259" key="2">
    <source>
        <dbReference type="PROSITE" id="PS50943"/>
    </source>
</evidence>
<dbReference type="Pfam" id="PF01381">
    <property type="entry name" value="HTH_3"/>
    <property type="match status" value="1"/>
</dbReference>
<feature type="domain" description="HTH cro/C1-type" evidence="2">
    <location>
        <begin position="22"/>
        <end position="76"/>
    </location>
</feature>
<reference evidence="3" key="1">
    <citation type="submission" date="2019-12" db="EMBL/GenBank/DDBJ databases">
        <title>Clostridiaceae gen. nov. sp. nov., isolated from sediment in Xinjiang, China.</title>
        <authorList>
            <person name="Zhang R."/>
        </authorList>
    </citation>
    <scope>NUCLEOTIDE SEQUENCE</scope>
    <source>
        <strain evidence="3">D2Q-11</strain>
    </source>
</reference>